<dbReference type="AlphaFoldDB" id="A0ABD5EPU7"/>
<keyword evidence="5" id="KW-1185">Reference proteome</keyword>
<evidence type="ECO:0000313" key="4">
    <source>
        <dbReference type="EMBL" id="MDT0435714.1"/>
    </source>
</evidence>
<dbReference type="SMART" id="SM00822">
    <property type="entry name" value="PKS_KR"/>
    <property type="match status" value="1"/>
</dbReference>
<feature type="domain" description="Ketoreductase" evidence="3">
    <location>
        <begin position="7"/>
        <end position="191"/>
    </location>
</feature>
<proteinExistence type="inferred from homology"/>
<evidence type="ECO:0000256" key="2">
    <source>
        <dbReference type="ARBA" id="ARBA00023002"/>
    </source>
</evidence>
<evidence type="ECO:0000259" key="3">
    <source>
        <dbReference type="SMART" id="SM00822"/>
    </source>
</evidence>
<dbReference type="SUPFAM" id="SSF51735">
    <property type="entry name" value="NAD(P)-binding Rossmann-fold domains"/>
    <property type="match status" value="1"/>
</dbReference>
<dbReference type="Pfam" id="PF13561">
    <property type="entry name" value="adh_short_C2"/>
    <property type="match status" value="1"/>
</dbReference>
<sequence>MLNLDNKVVMVTGGGSGIGAGIAQTVGALGARVAVTDLNPDNARQVAAAITEAGGRATGYQHDVTSAESSNAVAQAVVADMGGIDGLVNNAGISGRVRFQDMEPEQWNTMLSVNLTGVFHSIKAVIDHMLERGSGRIVSTSSFVGVQGIPLFSHYCASKFGVIGLTQSLAVEFASAGITVNAVLPGVVRTPLWEPMLARTAEDLGITREEAWRDAVAPIPLGRPQEPEDIGNAVAFLLSDAARNITGATLNVTGGQLLH</sequence>
<protein>
    <submittedName>
        <fullName evidence="4">SDR family NAD(P)-dependent oxidoreductase</fullName>
    </submittedName>
</protein>
<dbReference type="InterPro" id="IPR036291">
    <property type="entry name" value="NAD(P)-bd_dom_sf"/>
</dbReference>
<organism evidence="4 5">
    <name type="scientific">Streptomyces doudnae</name>
    <dbReference type="NCBI Taxonomy" id="3075536"/>
    <lineage>
        <taxon>Bacteria</taxon>
        <taxon>Bacillati</taxon>
        <taxon>Actinomycetota</taxon>
        <taxon>Actinomycetes</taxon>
        <taxon>Kitasatosporales</taxon>
        <taxon>Streptomycetaceae</taxon>
        <taxon>Streptomyces</taxon>
    </lineage>
</organism>
<gene>
    <name evidence="4" type="ORF">RM877_13565</name>
</gene>
<dbReference type="PRINTS" id="PR00080">
    <property type="entry name" value="SDRFAMILY"/>
</dbReference>
<dbReference type="GO" id="GO:0032787">
    <property type="term" value="P:monocarboxylic acid metabolic process"/>
    <property type="evidence" value="ECO:0007669"/>
    <property type="project" value="UniProtKB-ARBA"/>
</dbReference>
<dbReference type="InterPro" id="IPR050259">
    <property type="entry name" value="SDR"/>
</dbReference>
<name>A0ABD5EPU7_9ACTN</name>
<dbReference type="InterPro" id="IPR002347">
    <property type="entry name" value="SDR_fam"/>
</dbReference>
<dbReference type="EMBL" id="JAVRES010000004">
    <property type="protein sequence ID" value="MDT0435714.1"/>
    <property type="molecule type" value="Genomic_DNA"/>
</dbReference>
<dbReference type="Proteomes" id="UP001183535">
    <property type="component" value="Unassembled WGS sequence"/>
</dbReference>
<dbReference type="InterPro" id="IPR057326">
    <property type="entry name" value="KR_dom"/>
</dbReference>
<dbReference type="NCBIfam" id="NF005559">
    <property type="entry name" value="PRK07231.1"/>
    <property type="match status" value="1"/>
</dbReference>
<reference evidence="5" key="1">
    <citation type="submission" date="2023-07" db="EMBL/GenBank/DDBJ databases">
        <title>30 novel species of actinomycetes from the DSMZ collection.</title>
        <authorList>
            <person name="Nouioui I."/>
        </authorList>
    </citation>
    <scope>NUCLEOTIDE SEQUENCE [LARGE SCALE GENOMIC DNA]</scope>
    <source>
        <strain evidence="5">DSM 41981</strain>
    </source>
</reference>
<dbReference type="PROSITE" id="PS00061">
    <property type="entry name" value="ADH_SHORT"/>
    <property type="match status" value="1"/>
</dbReference>
<comment type="similarity">
    <text evidence="1">Belongs to the short-chain dehydrogenases/reductases (SDR) family.</text>
</comment>
<dbReference type="PRINTS" id="PR00081">
    <property type="entry name" value="GDHRDH"/>
</dbReference>
<dbReference type="FunFam" id="3.40.50.720:FF:000084">
    <property type="entry name" value="Short-chain dehydrogenase reductase"/>
    <property type="match status" value="1"/>
</dbReference>
<dbReference type="NCBIfam" id="NF009466">
    <property type="entry name" value="PRK12826.1-2"/>
    <property type="match status" value="1"/>
</dbReference>
<evidence type="ECO:0000313" key="5">
    <source>
        <dbReference type="Proteomes" id="UP001183535"/>
    </source>
</evidence>
<dbReference type="Gene3D" id="3.40.50.720">
    <property type="entry name" value="NAD(P)-binding Rossmann-like Domain"/>
    <property type="match status" value="1"/>
</dbReference>
<accession>A0ABD5EPU7</accession>
<dbReference type="PANTHER" id="PTHR42879">
    <property type="entry name" value="3-OXOACYL-(ACYL-CARRIER-PROTEIN) REDUCTASE"/>
    <property type="match status" value="1"/>
</dbReference>
<evidence type="ECO:0000256" key="1">
    <source>
        <dbReference type="ARBA" id="ARBA00006484"/>
    </source>
</evidence>
<dbReference type="RefSeq" id="WP_093824525.1">
    <property type="nucleotide sequence ID" value="NZ_JAVRES010000004.1"/>
</dbReference>
<dbReference type="GO" id="GO:0016491">
    <property type="term" value="F:oxidoreductase activity"/>
    <property type="evidence" value="ECO:0007669"/>
    <property type="project" value="UniProtKB-KW"/>
</dbReference>
<dbReference type="PANTHER" id="PTHR42879:SF2">
    <property type="entry name" value="3-OXOACYL-[ACYL-CARRIER-PROTEIN] REDUCTASE FABG"/>
    <property type="match status" value="1"/>
</dbReference>
<keyword evidence="2" id="KW-0560">Oxidoreductase</keyword>
<comment type="caution">
    <text evidence="4">The sequence shown here is derived from an EMBL/GenBank/DDBJ whole genome shotgun (WGS) entry which is preliminary data.</text>
</comment>
<dbReference type="InterPro" id="IPR020904">
    <property type="entry name" value="Sc_DH/Rdtase_CS"/>
</dbReference>